<dbReference type="Proteomes" id="UP000095192">
    <property type="component" value="Unassembled WGS sequence"/>
</dbReference>
<dbReference type="AlphaFoldDB" id="A0A1D3D498"/>
<accession>A0A1D3D498</accession>
<dbReference type="EMBL" id="JROU02000788">
    <property type="protein sequence ID" value="OEH78276.1"/>
    <property type="molecule type" value="Genomic_DNA"/>
</dbReference>
<protein>
    <submittedName>
        <fullName evidence="2">Uncharacterized protein</fullName>
    </submittedName>
</protein>
<comment type="caution">
    <text evidence="2">The sequence shown here is derived from an EMBL/GenBank/DDBJ whole genome shotgun (WGS) entry which is preliminary data.</text>
</comment>
<proteinExistence type="predicted"/>
<evidence type="ECO:0000313" key="3">
    <source>
        <dbReference type="Proteomes" id="UP000095192"/>
    </source>
</evidence>
<reference evidence="2 3" key="1">
    <citation type="journal article" date="2016" name="BMC Genomics">
        <title>Comparative genomics reveals Cyclospora cayetanensis possesses coccidia-like metabolism and invasion components but unique surface antigens.</title>
        <authorList>
            <person name="Liu S."/>
            <person name="Wang L."/>
            <person name="Zheng H."/>
            <person name="Xu Z."/>
            <person name="Roellig D.M."/>
            <person name="Li N."/>
            <person name="Frace M.A."/>
            <person name="Tang K."/>
            <person name="Arrowood M.J."/>
            <person name="Moss D.M."/>
            <person name="Zhang L."/>
            <person name="Feng Y."/>
            <person name="Xiao L."/>
        </authorList>
    </citation>
    <scope>NUCLEOTIDE SEQUENCE [LARGE SCALE GENOMIC DNA]</scope>
    <source>
        <strain evidence="2 3">CHN_HEN01</strain>
    </source>
</reference>
<sequence length="640" mass="72671">MSAHDGSGPAGATLREGRDSGDEGFWLDDHAFIVFGRQVETSAVRSGTVMLLLDPRQSSAVEKKHVTPLLSEQQWLKRYCELKGNLLLYAPHSDAAFEGAFMLEDFVFKLFPPSRALAMGLIPRLPAEYTEGEHTRDSTVLVGTSRHDGVYGKFLKPLVMMLDTQRAAAAWKLQMDSCSASKMQQKIKELEALLERERAAVSREREATAVITKQQELALMESEGSKRTLLLEIERLEQRNQRLQASGEVTEKAAAEFVDQKAHEVSFLQNELAAQLAGSKRLEEEVVHLREVLSSSQQKAQMLAAENSQLNCKVADFLKDLEDARDNPSRFALLMEENISLTQNFHQLDEKFRQKPSVCRRLATLERLLTGAPQGLDQKDDLPSLFSFTRLGKGEWWRRKPRVWHLLFCWAMWCPLVCCGFLKVRFYEQGYKWSPQQEEDALEKIEELQRAIRVAEAAARSSYISHRAFLLGEQLKACTLNASQGDIYAFLKETLDRFGWLFGEVEPYLPKGADDQVVPFWRDAGDLLAPIPLREQLYPFGGLEGGPQLSLVPDVCVLRSVEKLVPAGEYLKLKNIHALLQLDFSELKETVDKLMECRTQLRDLRTQCALNQASADWRVFETHPRVLLKEELSDEENVDK</sequence>
<evidence type="ECO:0000313" key="2">
    <source>
        <dbReference type="EMBL" id="OEH78276.1"/>
    </source>
</evidence>
<name>A0A1D3D498_9EIME</name>
<dbReference type="VEuPathDB" id="ToxoDB:cyc_05460"/>
<gene>
    <name evidence="2" type="ORF">cyc_05460</name>
</gene>
<organism evidence="2 3">
    <name type="scientific">Cyclospora cayetanensis</name>
    <dbReference type="NCBI Taxonomy" id="88456"/>
    <lineage>
        <taxon>Eukaryota</taxon>
        <taxon>Sar</taxon>
        <taxon>Alveolata</taxon>
        <taxon>Apicomplexa</taxon>
        <taxon>Conoidasida</taxon>
        <taxon>Coccidia</taxon>
        <taxon>Eucoccidiorida</taxon>
        <taxon>Eimeriorina</taxon>
        <taxon>Eimeriidae</taxon>
        <taxon>Cyclospora</taxon>
    </lineage>
</organism>
<feature type="coiled-coil region" evidence="1">
    <location>
        <begin position="180"/>
        <end position="327"/>
    </location>
</feature>
<evidence type="ECO:0000256" key="1">
    <source>
        <dbReference type="SAM" id="Coils"/>
    </source>
</evidence>
<keyword evidence="3" id="KW-1185">Reference proteome</keyword>
<keyword evidence="1" id="KW-0175">Coiled coil</keyword>
<dbReference type="InParanoid" id="A0A1D3D498"/>
<dbReference type="VEuPathDB" id="ToxoDB:LOC34621809"/>